<keyword evidence="1" id="KW-1133">Transmembrane helix</keyword>
<reference evidence="2 3" key="1">
    <citation type="journal article" date="2014" name="Genome Announc.">
        <title>Draft Genome Sequences of Two Vibrionaceae Species, Vibrio ponticus C121 and Photobacterium aphoticum C119, Isolated as Coral Reef Microbiota.</title>
        <authorList>
            <person name="Al-saari N."/>
            <person name="Meirelles P.M."/>
            <person name="Mino S."/>
            <person name="Suda W."/>
            <person name="Oshima K."/>
            <person name="Hattori M."/>
            <person name="Ohkuma M."/>
            <person name="Thompson F.L."/>
            <person name="Gomez-Gil B."/>
            <person name="Sawabe T."/>
            <person name="Sawabe T."/>
        </authorList>
    </citation>
    <scope>NUCLEOTIDE SEQUENCE [LARGE SCALE GENOMIC DNA]</scope>
    <source>
        <strain evidence="2 3">JCM 19237</strain>
    </source>
</reference>
<comment type="caution">
    <text evidence="2">The sequence shown here is derived from an EMBL/GenBank/DDBJ whole genome shotgun (WGS) entry which is preliminary data.</text>
</comment>
<proteinExistence type="predicted"/>
<feature type="transmembrane region" description="Helical" evidence="1">
    <location>
        <begin position="80"/>
        <end position="101"/>
    </location>
</feature>
<evidence type="ECO:0000313" key="3">
    <source>
        <dbReference type="Proteomes" id="UP000029227"/>
    </source>
</evidence>
<feature type="transmembrane region" description="Helical" evidence="1">
    <location>
        <begin position="44"/>
        <end position="68"/>
    </location>
</feature>
<protein>
    <submittedName>
        <fullName evidence="2">Uncharacterized protein</fullName>
    </submittedName>
</protein>
<gene>
    <name evidence="2" type="ORF">JCM19237_2709</name>
</gene>
<evidence type="ECO:0000313" key="2">
    <source>
        <dbReference type="EMBL" id="GAL06612.1"/>
    </source>
</evidence>
<feature type="transmembrane region" description="Helical" evidence="1">
    <location>
        <begin position="140"/>
        <end position="159"/>
    </location>
</feature>
<evidence type="ECO:0000256" key="1">
    <source>
        <dbReference type="SAM" id="Phobius"/>
    </source>
</evidence>
<feature type="transmembrane region" description="Helical" evidence="1">
    <location>
        <begin position="171"/>
        <end position="190"/>
    </location>
</feature>
<dbReference type="STRING" id="754436.JCM19237_2709"/>
<sequence>MNVGLPFLIPALLGAQLVLTLVLTKGEICPGQRGRVHKTLPVLLVGWLLATVAQPLAVLPLLALAYFTMKVKTGKTRDAGPLKVFYAATGLAAIVWIMMAASLPLPAAALSLAAIPLFGALLAQLLLTQARSRLQAFHRLLPFTGIASAMVSVLCVLWMASQLGEAEVQALVSTIIAALVCLVAALLVWAMHLLTSKTVNRWQLLAAAALLVGSAYFETVLMMSL</sequence>
<accession>A0A090RGD1</accession>
<feature type="transmembrane region" description="Helical" evidence="1">
    <location>
        <begin position="202"/>
        <end position="223"/>
    </location>
</feature>
<feature type="transmembrane region" description="Helical" evidence="1">
    <location>
        <begin position="107"/>
        <end position="128"/>
    </location>
</feature>
<keyword evidence="1" id="KW-0472">Membrane</keyword>
<name>A0A090RGD1_9GAMM</name>
<dbReference type="AlphaFoldDB" id="A0A090RGD1"/>
<dbReference type="Proteomes" id="UP000029227">
    <property type="component" value="Unassembled WGS sequence"/>
</dbReference>
<keyword evidence="1" id="KW-0812">Transmembrane</keyword>
<dbReference type="EMBL" id="BBMN01000012">
    <property type="protein sequence ID" value="GAL06612.1"/>
    <property type="molecule type" value="Genomic_DNA"/>
</dbReference>
<organism evidence="2 3">
    <name type="scientific">Photobacterium aphoticum</name>
    <dbReference type="NCBI Taxonomy" id="754436"/>
    <lineage>
        <taxon>Bacteria</taxon>
        <taxon>Pseudomonadati</taxon>
        <taxon>Pseudomonadota</taxon>
        <taxon>Gammaproteobacteria</taxon>
        <taxon>Vibrionales</taxon>
        <taxon>Vibrionaceae</taxon>
        <taxon>Photobacterium</taxon>
    </lineage>
</organism>
<dbReference type="eggNOG" id="ENOG5032VT8">
    <property type="taxonomic scope" value="Bacteria"/>
</dbReference>